<dbReference type="Proteomes" id="UP000001194">
    <property type="component" value="Unassembled WGS sequence"/>
</dbReference>
<dbReference type="OrthoDB" id="3217549at2759"/>
<dbReference type="InterPro" id="IPR032675">
    <property type="entry name" value="LRR_dom_sf"/>
</dbReference>
<proteinExistence type="predicted"/>
<reference evidence="1 2" key="1">
    <citation type="journal article" date="2008" name="Nature">
        <title>The genome of Laccaria bicolor provides insights into mycorrhizal symbiosis.</title>
        <authorList>
            <person name="Martin F."/>
            <person name="Aerts A."/>
            <person name="Ahren D."/>
            <person name="Brun A."/>
            <person name="Danchin E.G.J."/>
            <person name="Duchaussoy F."/>
            <person name="Gibon J."/>
            <person name="Kohler A."/>
            <person name="Lindquist E."/>
            <person name="Pereda V."/>
            <person name="Salamov A."/>
            <person name="Shapiro H.J."/>
            <person name="Wuyts J."/>
            <person name="Blaudez D."/>
            <person name="Buee M."/>
            <person name="Brokstein P."/>
            <person name="Canbaeck B."/>
            <person name="Cohen D."/>
            <person name="Courty P.E."/>
            <person name="Coutinho P.M."/>
            <person name="Delaruelle C."/>
            <person name="Detter J.C."/>
            <person name="Deveau A."/>
            <person name="DiFazio S."/>
            <person name="Duplessis S."/>
            <person name="Fraissinet-Tachet L."/>
            <person name="Lucic E."/>
            <person name="Frey-Klett P."/>
            <person name="Fourrey C."/>
            <person name="Feussner I."/>
            <person name="Gay G."/>
            <person name="Grimwood J."/>
            <person name="Hoegger P.J."/>
            <person name="Jain P."/>
            <person name="Kilaru S."/>
            <person name="Labbe J."/>
            <person name="Lin Y.C."/>
            <person name="Legue V."/>
            <person name="Le Tacon F."/>
            <person name="Marmeisse R."/>
            <person name="Melayah D."/>
            <person name="Montanini B."/>
            <person name="Muratet M."/>
            <person name="Nehls U."/>
            <person name="Niculita-Hirzel H."/>
            <person name="Oudot-Le Secq M.P."/>
            <person name="Peter M."/>
            <person name="Quesneville H."/>
            <person name="Rajashekar B."/>
            <person name="Reich M."/>
            <person name="Rouhier N."/>
            <person name="Schmutz J."/>
            <person name="Yin T."/>
            <person name="Chalot M."/>
            <person name="Henrissat B."/>
            <person name="Kuees U."/>
            <person name="Lucas S."/>
            <person name="Van de Peer Y."/>
            <person name="Podila G.K."/>
            <person name="Polle A."/>
            <person name="Pukkila P.J."/>
            <person name="Richardson P.M."/>
            <person name="Rouze P."/>
            <person name="Sanders I.R."/>
            <person name="Stajich J.E."/>
            <person name="Tunlid A."/>
            <person name="Tuskan G."/>
            <person name="Grigoriev I.V."/>
        </authorList>
    </citation>
    <scope>NUCLEOTIDE SEQUENCE [LARGE SCALE GENOMIC DNA]</scope>
    <source>
        <strain evidence="2">S238N-H82 / ATCC MYA-4686</strain>
    </source>
</reference>
<evidence type="ECO:0000313" key="1">
    <source>
        <dbReference type="EMBL" id="EDR03061.1"/>
    </source>
</evidence>
<dbReference type="KEGG" id="lbc:LACBIDRAFT_331812"/>
<dbReference type="InParanoid" id="B0DQN3"/>
<gene>
    <name evidence="1" type="ORF">LACBIDRAFT_331812</name>
</gene>
<keyword evidence="2" id="KW-1185">Reference proteome</keyword>
<dbReference type="AlphaFoldDB" id="B0DQN3"/>
<dbReference type="GeneID" id="6081833"/>
<accession>B0DQN3</accession>
<name>B0DQN3_LACBS</name>
<dbReference type="RefSeq" id="XP_001886202.1">
    <property type="nucleotide sequence ID" value="XM_001886167.1"/>
</dbReference>
<dbReference type="HOGENOM" id="CLU_018544_11_0_1"/>
<protein>
    <submittedName>
        <fullName evidence="1">Predicted protein</fullName>
    </submittedName>
</protein>
<evidence type="ECO:0000313" key="2">
    <source>
        <dbReference type="Proteomes" id="UP000001194"/>
    </source>
</evidence>
<dbReference type="SUPFAM" id="SSF52047">
    <property type="entry name" value="RNI-like"/>
    <property type="match status" value="1"/>
</dbReference>
<dbReference type="EMBL" id="DS547126">
    <property type="protein sequence ID" value="EDR03061.1"/>
    <property type="molecule type" value="Genomic_DNA"/>
</dbReference>
<dbReference type="Gene3D" id="3.80.10.10">
    <property type="entry name" value="Ribonuclease Inhibitor"/>
    <property type="match status" value="1"/>
</dbReference>
<organism evidence="2">
    <name type="scientific">Laccaria bicolor (strain S238N-H82 / ATCC MYA-4686)</name>
    <name type="common">Bicoloured deceiver</name>
    <name type="synonym">Laccaria laccata var. bicolor</name>
    <dbReference type="NCBI Taxonomy" id="486041"/>
    <lineage>
        <taxon>Eukaryota</taxon>
        <taxon>Fungi</taxon>
        <taxon>Dikarya</taxon>
        <taxon>Basidiomycota</taxon>
        <taxon>Agaricomycotina</taxon>
        <taxon>Agaricomycetes</taxon>
        <taxon>Agaricomycetidae</taxon>
        <taxon>Agaricales</taxon>
        <taxon>Agaricineae</taxon>
        <taxon>Hydnangiaceae</taxon>
        <taxon>Laccaria</taxon>
    </lineage>
</organism>
<dbReference type="STRING" id="486041.B0DQN3"/>
<sequence length="505" mass="57214">MPYRETNFSTRPSVQAASIVAMESNALRFRGLCAAVQPSVPPFWKSNIQNSRLGGGSQKSEFAKVKTSGPSLPTYDHPFHFPPAKSEVPPPVNRMPVEILGEIFAQFLQLGDFETEFDAFSLSVSPEWVASPMVLGQVCGYWRSIALSMPSLWCSISVSSPARGVVPIMQIWLERARQHPLKLFVEQSVRPGTAEEAVTNEIFALLLQHYHHWEHITFRVHGRITESLANIRDAPCPLLTSALLDMWWDDDVPVVDRIWSVLHSSPKLSHVDWNDVYAHTIQLPTHIPWHQLEDVALSHYFDINEFCTFLQQCSRLEKLQVSWIDRPGFSPEPCTPILLTHLRHLSICARTSLDPVFNRLVTPALTSMILKYKNPTKESRGLSEFGNLLRRSSCTLKLFKVYLESVDFLNFLLHSSQQLNYVEDLYARTTIPYEVIAALTLDSNNKFQLLPRLKKLKLAGCLSPEGITKMISSRLPPHIKKSKMEALTSVSVEIDADALPMYRTI</sequence>